<evidence type="ECO:0000313" key="4">
    <source>
        <dbReference type="EMBL" id="CEM49876.1"/>
    </source>
</evidence>
<dbReference type="PANTHER" id="PTHR46647">
    <property type="entry name" value="RAB9 EFFECTOR PROTEIN WITH KELCH MOTIFS"/>
    <property type="match status" value="1"/>
</dbReference>
<dbReference type="EMBL" id="CDMZ01004484">
    <property type="protein sequence ID" value="CEM49876.1"/>
    <property type="molecule type" value="Genomic_DNA"/>
</dbReference>
<dbReference type="InterPro" id="IPR052124">
    <property type="entry name" value="Rab9_kelch_effector"/>
</dbReference>
<dbReference type="PANTHER" id="PTHR46647:SF1">
    <property type="entry name" value="RAB9 EFFECTOR PROTEIN WITH KELCH MOTIFS"/>
    <property type="match status" value="1"/>
</dbReference>
<feature type="compositionally biased region" description="Basic and acidic residues" evidence="3">
    <location>
        <begin position="628"/>
        <end position="646"/>
    </location>
</feature>
<evidence type="ECO:0000256" key="2">
    <source>
        <dbReference type="ARBA" id="ARBA00022737"/>
    </source>
</evidence>
<keyword evidence="1" id="KW-0880">Kelch repeat</keyword>
<keyword evidence="2" id="KW-0677">Repeat</keyword>
<reference evidence="4" key="1">
    <citation type="submission" date="2014-11" db="EMBL/GenBank/DDBJ databases">
        <authorList>
            <person name="Otto D Thomas"/>
            <person name="Naeem Raeece"/>
        </authorList>
    </citation>
    <scope>NUCLEOTIDE SEQUENCE</scope>
</reference>
<feature type="region of interest" description="Disordered" evidence="3">
    <location>
        <begin position="548"/>
        <end position="646"/>
    </location>
</feature>
<protein>
    <submittedName>
        <fullName evidence="4">Uncharacterized protein</fullName>
    </submittedName>
</protein>
<sequence>MQFGKDCPTKRISSFSPTKRFGQTVTENSGEFPSDTSAVSSNAAADAVSSAQPLSADDVFDDGTMFKVMRFNDGPSLYTSMQMSKAWHQASSFNGGLAYRQLTYSPDDSCLPFSRTRASEVAFARRTAGDDAESLRKNFSWKSLAKAHVSPSSVRSAWYKVGVDVEAQEKPICHRHSMAVAPAFPNPTQPSDTDSVLLYGGNVTKTVAGYWRCSSGLYLARLPDKIGGRVSCRLLSGHHNWRHPSSLSPSEKGEAETWPYPTWGSALAASGGGHVLVGGWQDYAYRGAFQRPALHRLWMREAGVEWAPVSFLEADVGSPTWIGPAPYTPWANAAFLTATSLGDNKTVAVAGGLSGSGSVGSLVLLRAEENRPMRIMRQWMHDDGAPIIAGHCAGFACGRLALFGGVTRGAGPLQDRFSNRVSYFDIRMQQWVDPPTPCGPVPAPRRNAMYATVGRHLLISGGWDDVERRCFTDTWALDIRSQQWTCLSSASGGNCTPAPDLEAHKGVASGYDVFSFGGHRSVGEYSSKRMVVHVLSLGVGEDEKLRWEGGTRDLSSDEEEESEEEEVEEDEDEDEDEEEEESEDEEEGEEQKADQDEDEEEGEREEYEEPSEDEDEGEDEFEEEEEGEGRKEENEEEQGGTREDEE</sequence>
<dbReference type="VEuPathDB" id="CryptoDB:Cvel_33870"/>
<evidence type="ECO:0000256" key="1">
    <source>
        <dbReference type="ARBA" id="ARBA00022441"/>
    </source>
</evidence>
<organism evidence="4">
    <name type="scientific">Chromera velia CCMP2878</name>
    <dbReference type="NCBI Taxonomy" id="1169474"/>
    <lineage>
        <taxon>Eukaryota</taxon>
        <taxon>Sar</taxon>
        <taxon>Alveolata</taxon>
        <taxon>Colpodellida</taxon>
        <taxon>Chromeraceae</taxon>
        <taxon>Chromera</taxon>
    </lineage>
</organism>
<dbReference type="AlphaFoldDB" id="A0A0G4HZA4"/>
<name>A0A0G4HZA4_9ALVE</name>
<proteinExistence type="predicted"/>
<feature type="compositionally biased region" description="Acidic residues" evidence="3">
    <location>
        <begin position="556"/>
        <end position="627"/>
    </location>
</feature>
<accession>A0A0G4HZA4</accession>
<dbReference type="Pfam" id="PF24681">
    <property type="entry name" value="Kelch_KLHDC2_KLHL20_DRC7"/>
    <property type="match status" value="1"/>
</dbReference>
<dbReference type="Gene3D" id="2.120.10.80">
    <property type="entry name" value="Kelch-type beta propeller"/>
    <property type="match status" value="1"/>
</dbReference>
<dbReference type="SUPFAM" id="SSF117281">
    <property type="entry name" value="Kelch motif"/>
    <property type="match status" value="1"/>
</dbReference>
<dbReference type="InterPro" id="IPR015915">
    <property type="entry name" value="Kelch-typ_b-propeller"/>
</dbReference>
<evidence type="ECO:0000256" key="3">
    <source>
        <dbReference type="SAM" id="MobiDB-lite"/>
    </source>
</evidence>
<gene>
    <name evidence="4" type="ORF">Cvel_33870</name>
</gene>